<reference evidence="2 3" key="3">
    <citation type="journal article" date="1998" name="Microbiology">
        <title>Site-specific integration of bacteriophage VWB genome into Streptomyces venezuelae and construction of a VWB-based integrative vector.</title>
        <authorList>
            <person name="Van Mellaert L."/>
            <person name="Mei L."/>
            <person name="Lammertyn E."/>
            <person name="Schacht S."/>
            <person name="Anne J."/>
        </authorList>
    </citation>
    <scope>NUCLEOTIDE SEQUENCE [LARGE SCALE GENOMIC DNA]</scope>
</reference>
<reference evidence="2 3" key="2">
    <citation type="journal article" date="1995" name="Arch. Virol.">
        <title>Analysis of the open reading frames of the main capsid proteins of actinophage VWB.</title>
        <authorList>
            <person name="Anne J."/>
            <person name="Fiten P."/>
            <person name="Van Mellaert L."/>
            <person name="Joris B."/>
            <person name="Opdenakker G."/>
            <person name="Eyssen H."/>
        </authorList>
    </citation>
    <scope>NUCLEOTIDE SEQUENCE [LARGE SCALE GENOMIC DNA]</scope>
</reference>
<dbReference type="OrthoDB" id="404at186765"/>
<evidence type="ECO:0008006" key="4">
    <source>
        <dbReference type="Google" id="ProtNLM"/>
    </source>
</evidence>
<proteinExistence type="predicted"/>
<evidence type="ECO:0000256" key="1">
    <source>
        <dbReference type="SAM" id="MobiDB-lite"/>
    </source>
</evidence>
<dbReference type="KEGG" id="vg:2732815"/>
<evidence type="ECO:0000313" key="3">
    <source>
        <dbReference type="Proteomes" id="UP000001708"/>
    </source>
</evidence>
<dbReference type="EMBL" id="AY320035">
    <property type="protein sequence ID" value="AAR29740.1"/>
    <property type="molecule type" value="Genomic_DNA"/>
</dbReference>
<organism evidence="2 3">
    <name type="scientific">Streptomyces phage VWB</name>
    <dbReference type="NCBI Taxonomy" id="10702"/>
    <lineage>
        <taxon>Viruses</taxon>
        <taxon>Duplodnaviria</taxon>
        <taxon>Heunggongvirae</taxon>
        <taxon>Uroviricota</taxon>
        <taxon>Caudoviricetes</taxon>
        <taxon>Veewebvirus</taxon>
        <taxon>Veewebvirus vwb</taxon>
    </lineage>
</organism>
<sequence length="302" mass="32699">MPDLWMPGATRLDIGDHSPTDGGPAKAIPHITWDRNATAANPAPLVPYETLVQYFGRNPAGMKAAPHVLWDPFTGRVTQFVPATSRSKSLADGPGGTRTNRAGRVVLQIEALFFPYCVVGGRTYARLVDTPCKGWPELLAWIRSWGVPDRWPNGRPENCTRNAKNWETEAGWFPHAAVPENDHGDPLSWPAFITDQEDDAMTPEQARQLKELHSRLVPYAGWSYKGEGVPVDAYADLRTASAQSSAAARNTAGLASKIDGLKTTALTDAQVTSIAAKVAANPALAERIAELVADKLADRLAN</sequence>
<name>Q6VY37_9CAUD</name>
<dbReference type="GeneID" id="2732815"/>
<dbReference type="RefSeq" id="NP_958294.1">
    <property type="nucleotide sequence ID" value="NC_005345.2"/>
</dbReference>
<protein>
    <recommendedName>
        <fullName evidence="4">Endolysin</fullName>
    </recommendedName>
</protein>
<reference evidence="2 3" key="1">
    <citation type="journal article" date="1990" name="J. Gen. Microbiol.">
        <title>Further biological and molecular characterization of actinophage VWB.</title>
        <authorList>
            <person name="Anne J."/>
            <person name="Van Mellaert L."/>
            <person name="Decock B."/>
            <person name="Van Damme J."/>
            <person name="Van Aerschot A."/>
            <person name="Herdewijn P."/>
            <person name="Eyssen H."/>
        </authorList>
    </citation>
    <scope>NUCLEOTIDE SEQUENCE [LARGE SCALE GENOMIC DNA]</scope>
</reference>
<feature type="region of interest" description="Disordered" evidence="1">
    <location>
        <begin position="1"/>
        <end position="25"/>
    </location>
</feature>
<keyword evidence="3" id="KW-1185">Reference proteome</keyword>
<reference evidence="2 3" key="4">
    <citation type="journal article" date="2005" name="Virology">
        <title>Complete genomic nucleotide sequence and analysis of the temperate bacteriophage VWB.</title>
        <authorList>
            <person name="Van Dessel W."/>
            <person name="Van Mellaert L."/>
            <person name="Liesegang H."/>
            <person name="Raasch C."/>
            <person name="De Keersmaeker S."/>
            <person name="Geukens N."/>
            <person name="Lammertyn E."/>
            <person name="Streit W."/>
            <person name="Anne J."/>
        </authorList>
    </citation>
    <scope>NUCLEOTIDE SEQUENCE [LARGE SCALE GENOMIC DNA]</scope>
</reference>
<evidence type="ECO:0000313" key="2">
    <source>
        <dbReference type="EMBL" id="AAR29740.1"/>
    </source>
</evidence>
<dbReference type="Proteomes" id="UP000001708">
    <property type="component" value="Segment"/>
</dbReference>
<accession>Q6VY37</accession>